<reference evidence="2" key="1">
    <citation type="submission" date="2022-08" db="EMBL/GenBank/DDBJ databases">
        <authorList>
            <person name="Zhang D."/>
        </authorList>
    </citation>
    <scope>NUCLEOTIDE SEQUENCE</scope>
    <source>
        <strain evidence="2">XJ19-11</strain>
    </source>
</reference>
<keyword evidence="1" id="KW-1133">Transmembrane helix</keyword>
<gene>
    <name evidence="2" type="ORF">NU887_01325</name>
</gene>
<evidence type="ECO:0000313" key="3">
    <source>
        <dbReference type="Proteomes" id="UP001142175"/>
    </source>
</evidence>
<dbReference type="EMBL" id="JANSUY010000001">
    <property type="protein sequence ID" value="MCR9013651.1"/>
    <property type="molecule type" value="Genomic_DNA"/>
</dbReference>
<protein>
    <submittedName>
        <fullName evidence="2">Uncharacterized protein</fullName>
    </submittedName>
</protein>
<keyword evidence="1" id="KW-0812">Transmembrane</keyword>
<accession>A0A9X2P341</accession>
<keyword evidence="1" id="KW-0472">Membrane</keyword>
<keyword evidence="3" id="KW-1185">Reference proteome</keyword>
<feature type="transmembrane region" description="Helical" evidence="1">
    <location>
        <begin position="6"/>
        <end position="27"/>
    </location>
</feature>
<sequence length="123" mass="13857">MGYLPIIIMLAGFSGLFWLVVNQSILAKKKSILQLQQAFFDGLEKSGSLTKNNANLSKESLRLIDSEYQKVKSNLTSKTEPTFQKEIKPIYQSLKITVSQYNKLIVQKPYSFVAKGMGHKQLG</sequence>
<evidence type="ECO:0000313" key="2">
    <source>
        <dbReference type="EMBL" id="MCR9013651.1"/>
    </source>
</evidence>
<organism evidence="2 3">
    <name type="scientific">Aquiflexum gelatinilyticum</name>
    <dbReference type="NCBI Taxonomy" id="2961943"/>
    <lineage>
        <taxon>Bacteria</taxon>
        <taxon>Pseudomonadati</taxon>
        <taxon>Bacteroidota</taxon>
        <taxon>Cytophagia</taxon>
        <taxon>Cytophagales</taxon>
        <taxon>Cyclobacteriaceae</taxon>
        <taxon>Aquiflexum</taxon>
    </lineage>
</organism>
<proteinExistence type="predicted"/>
<dbReference type="RefSeq" id="WP_258421546.1">
    <property type="nucleotide sequence ID" value="NZ_JANAEZ010000001.1"/>
</dbReference>
<comment type="caution">
    <text evidence="2">The sequence shown here is derived from an EMBL/GenBank/DDBJ whole genome shotgun (WGS) entry which is preliminary data.</text>
</comment>
<dbReference type="AlphaFoldDB" id="A0A9X2P341"/>
<name>A0A9X2P341_9BACT</name>
<dbReference type="Proteomes" id="UP001142175">
    <property type="component" value="Unassembled WGS sequence"/>
</dbReference>
<evidence type="ECO:0000256" key="1">
    <source>
        <dbReference type="SAM" id="Phobius"/>
    </source>
</evidence>